<keyword evidence="3" id="KW-1185">Reference proteome</keyword>
<evidence type="ECO:0000313" key="2">
    <source>
        <dbReference type="EMBL" id="NYI72008.1"/>
    </source>
</evidence>
<proteinExistence type="predicted"/>
<feature type="compositionally biased region" description="Gly residues" evidence="1">
    <location>
        <begin position="69"/>
        <end position="79"/>
    </location>
</feature>
<accession>A0A7Z0DAP7</accession>
<dbReference type="Proteomes" id="UP000527616">
    <property type="component" value="Unassembled WGS sequence"/>
</dbReference>
<gene>
    <name evidence="2" type="ORF">GGQ54_002568</name>
</gene>
<name>A0A7Z0DAP7_9ACTN</name>
<dbReference type="AlphaFoldDB" id="A0A7Z0DAP7"/>
<comment type="caution">
    <text evidence="2">The sequence shown here is derived from an EMBL/GenBank/DDBJ whole genome shotgun (WGS) entry which is preliminary data.</text>
</comment>
<evidence type="ECO:0000313" key="3">
    <source>
        <dbReference type="Proteomes" id="UP000527616"/>
    </source>
</evidence>
<protein>
    <submittedName>
        <fullName evidence="2">Uncharacterized protein</fullName>
    </submittedName>
</protein>
<dbReference type="EMBL" id="JACBZS010000001">
    <property type="protein sequence ID" value="NYI72008.1"/>
    <property type="molecule type" value="Genomic_DNA"/>
</dbReference>
<reference evidence="2 3" key="1">
    <citation type="submission" date="2020-07" db="EMBL/GenBank/DDBJ databases">
        <title>Sequencing the genomes of 1000 actinobacteria strains.</title>
        <authorList>
            <person name="Klenk H.-P."/>
        </authorList>
    </citation>
    <scope>NUCLEOTIDE SEQUENCE [LARGE SCALE GENOMIC DNA]</scope>
    <source>
        <strain evidence="2 3">DSM 103164</strain>
    </source>
</reference>
<organism evidence="2 3">
    <name type="scientific">Naumannella cuiyingiana</name>
    <dbReference type="NCBI Taxonomy" id="1347891"/>
    <lineage>
        <taxon>Bacteria</taxon>
        <taxon>Bacillati</taxon>
        <taxon>Actinomycetota</taxon>
        <taxon>Actinomycetes</taxon>
        <taxon>Propionibacteriales</taxon>
        <taxon>Propionibacteriaceae</taxon>
        <taxon>Naumannella</taxon>
    </lineage>
</organism>
<feature type="region of interest" description="Disordered" evidence="1">
    <location>
        <begin position="1"/>
        <end position="87"/>
    </location>
</feature>
<sequence length="226" mass="23491">MLDQVVVGQPRRPAGDGGVGELSSVGDGVGVGAEQRPDHEPFQLGDPQRRRVPGVLGEAGEEIDHGIPASGGGRGGRGGQVEAQRPRRLAGQLDHVPAQDANVDPQVQCDGPRAPVHPEQACLVERNRAAGLQLDAVAVAGDRDSGADRVHHAVLLSEVGLRDDLDVTAVADPVHGDRTELAAQVESVEAVSSVARADQVRYVGAADAVAGRFDIGRVEHRLEQGG</sequence>
<evidence type="ECO:0000256" key="1">
    <source>
        <dbReference type="SAM" id="MobiDB-lite"/>
    </source>
</evidence>